<name>A0A3S2WPN1_9PROT</name>
<feature type="transmembrane region" description="Helical" evidence="1">
    <location>
        <begin position="64"/>
        <end position="84"/>
    </location>
</feature>
<dbReference type="EMBL" id="SADE01000004">
    <property type="protein sequence ID" value="RVU34130.1"/>
    <property type="molecule type" value="Genomic_DNA"/>
</dbReference>
<keyword evidence="1" id="KW-1133">Transmembrane helix</keyword>
<proteinExistence type="predicted"/>
<organism evidence="2 3">
    <name type="scientific">Hwanghaeella grinnelliae</name>
    <dbReference type="NCBI Taxonomy" id="2500179"/>
    <lineage>
        <taxon>Bacteria</taxon>
        <taxon>Pseudomonadati</taxon>
        <taxon>Pseudomonadota</taxon>
        <taxon>Alphaproteobacteria</taxon>
        <taxon>Rhodospirillales</taxon>
        <taxon>Rhodospirillaceae</taxon>
        <taxon>Hwanghaeella</taxon>
    </lineage>
</organism>
<dbReference type="AlphaFoldDB" id="A0A3S2WPN1"/>
<dbReference type="Proteomes" id="UP000287447">
    <property type="component" value="Unassembled WGS sequence"/>
</dbReference>
<keyword evidence="1" id="KW-0472">Membrane</keyword>
<protein>
    <submittedName>
        <fullName evidence="2">Uncharacterized protein</fullName>
    </submittedName>
</protein>
<evidence type="ECO:0000256" key="1">
    <source>
        <dbReference type="SAM" id="Phobius"/>
    </source>
</evidence>
<keyword evidence="3" id="KW-1185">Reference proteome</keyword>
<reference evidence="3" key="1">
    <citation type="submission" date="2019-01" db="EMBL/GenBank/DDBJ databases">
        <title>Gri0909 isolated from a small marine red alga.</title>
        <authorList>
            <person name="Kim J."/>
            <person name="Jeong S.E."/>
            <person name="Jeon C.O."/>
        </authorList>
    </citation>
    <scope>NUCLEOTIDE SEQUENCE [LARGE SCALE GENOMIC DNA]</scope>
    <source>
        <strain evidence="3">Gri0909</strain>
    </source>
</reference>
<comment type="caution">
    <text evidence="2">The sequence shown here is derived from an EMBL/GenBank/DDBJ whole genome shotgun (WGS) entry which is preliminary data.</text>
</comment>
<accession>A0A3S2WPN1</accession>
<feature type="transmembrane region" description="Helical" evidence="1">
    <location>
        <begin position="39"/>
        <end position="58"/>
    </location>
</feature>
<gene>
    <name evidence="2" type="ORF">EOI86_23745</name>
</gene>
<keyword evidence="1" id="KW-0812">Transmembrane</keyword>
<sequence>MMTLFDSIQHVFAVAYGRACGGSLWPDGVETTSLSRKPVCVLVLLLMAVPLLAFALVLELLFPSYLRFLLLIWIACVFFFLASVDRRAARLLMAHPHTHT</sequence>
<evidence type="ECO:0000313" key="3">
    <source>
        <dbReference type="Proteomes" id="UP000287447"/>
    </source>
</evidence>
<evidence type="ECO:0000313" key="2">
    <source>
        <dbReference type="EMBL" id="RVU34130.1"/>
    </source>
</evidence>
<dbReference type="RefSeq" id="WP_127768160.1">
    <property type="nucleotide sequence ID" value="NZ_SADE01000004.1"/>
</dbReference>